<proteinExistence type="predicted"/>
<evidence type="ECO:0000313" key="2">
    <source>
        <dbReference type="Proteomes" id="UP001187315"/>
    </source>
</evidence>
<dbReference type="Proteomes" id="UP001187315">
    <property type="component" value="Unassembled WGS sequence"/>
</dbReference>
<keyword evidence="2" id="KW-1185">Reference proteome</keyword>
<comment type="caution">
    <text evidence="1">The sequence shown here is derived from an EMBL/GenBank/DDBJ whole genome shotgun (WGS) entry which is preliminary data.</text>
</comment>
<protein>
    <submittedName>
        <fullName evidence="1">Uncharacterized protein</fullName>
    </submittedName>
</protein>
<organism evidence="1 2">
    <name type="scientific">Tachysurus vachellii</name>
    <name type="common">Darkbarbel catfish</name>
    <name type="synonym">Pelteobagrus vachellii</name>
    <dbReference type="NCBI Taxonomy" id="175792"/>
    <lineage>
        <taxon>Eukaryota</taxon>
        <taxon>Metazoa</taxon>
        <taxon>Chordata</taxon>
        <taxon>Craniata</taxon>
        <taxon>Vertebrata</taxon>
        <taxon>Euteleostomi</taxon>
        <taxon>Actinopterygii</taxon>
        <taxon>Neopterygii</taxon>
        <taxon>Teleostei</taxon>
        <taxon>Ostariophysi</taxon>
        <taxon>Siluriformes</taxon>
        <taxon>Bagridae</taxon>
        <taxon>Tachysurus</taxon>
    </lineage>
</organism>
<gene>
    <name evidence="1" type="ORF">Q7C36_001424</name>
</gene>
<reference evidence="1" key="1">
    <citation type="submission" date="2023-08" db="EMBL/GenBank/DDBJ databases">
        <title>Pelteobagrus vachellii genome.</title>
        <authorList>
            <person name="Liu H."/>
        </authorList>
    </citation>
    <scope>NUCLEOTIDE SEQUENCE</scope>
    <source>
        <strain evidence="1">PRFRI_2022a</strain>
        <tissue evidence="1">Muscle</tissue>
    </source>
</reference>
<accession>A0AA88T9Z9</accession>
<sequence length="284" mass="32856">MYQRAEICLPRKKKVREAFRSNTFRIFDEKAPERLNPDEVIKDHKYASRDPEVTETLKTHNVPQPYNVKFIRTNVRFLNEPLVHMETENTKDEQSKWWLNTPEKNDPRETAYSMESTQRRDYQLPTHIPVTRVREERNKLSATGIIPTLSPLGQPKELVEHMSFIHQYDSRRIHNQPYQGKRHGAFVWSERGAMGPSAFQSSEGLRSDSEGKTYNMNSSQHALQSSPQMFVSTGTFSTQSSPDNGNSYNRNGKRADCGLGEAVKFVTHSLIGLQRKRPMRKCDL</sequence>
<dbReference type="Pfam" id="PF15667">
    <property type="entry name" value="CMIP6"/>
    <property type="match status" value="1"/>
</dbReference>
<dbReference type="InterPro" id="IPR031365">
    <property type="entry name" value="CMIP6"/>
</dbReference>
<dbReference type="EMBL" id="JAVHJS010000001">
    <property type="protein sequence ID" value="KAK2869553.1"/>
    <property type="molecule type" value="Genomic_DNA"/>
</dbReference>
<dbReference type="PANTHER" id="PTHR35087:SF1">
    <property type="entry name" value="RIKEN CDNA 4930505A04 GENE"/>
    <property type="match status" value="1"/>
</dbReference>
<name>A0AA88T9Z9_TACVA</name>
<evidence type="ECO:0000313" key="1">
    <source>
        <dbReference type="EMBL" id="KAK2869553.1"/>
    </source>
</evidence>
<dbReference type="PANTHER" id="PTHR35087">
    <property type="entry name" value="SIMILAR TO HYPOTHETICAL PROTEIN FLJ40298"/>
    <property type="match status" value="1"/>
</dbReference>
<dbReference type="AlphaFoldDB" id="A0AA88T9Z9"/>